<dbReference type="PROSITE" id="PS51257">
    <property type="entry name" value="PROKAR_LIPOPROTEIN"/>
    <property type="match status" value="1"/>
</dbReference>
<evidence type="ECO:0000256" key="2">
    <source>
        <dbReference type="SAM" id="SignalP"/>
    </source>
</evidence>
<dbReference type="EMBL" id="QRCM01000001">
    <property type="protein sequence ID" value="TXG89249.1"/>
    <property type="molecule type" value="Genomic_DNA"/>
</dbReference>
<comment type="caution">
    <text evidence="3">The sequence shown here is derived from an EMBL/GenBank/DDBJ whole genome shotgun (WGS) entry which is preliminary data.</text>
</comment>
<proteinExistence type="predicted"/>
<keyword evidence="2" id="KW-0732">Signal</keyword>
<dbReference type="Gene3D" id="2.60.40.1890">
    <property type="entry name" value="PCu(A)C copper chaperone"/>
    <property type="match status" value="1"/>
</dbReference>
<sequence>MTAHVKPARRVATAVALAAGAAIALSACGSGQISQTATQVAAVNGNETEVGALALRNVHLVQTEPDAPTEPGGSANLAFWVTNTHPSLTDRLVSIDTDYADAVEIDEGTGSLELSGKGSLAAYPSPEDAPAADVVAQSEAESDTTNNDVTGEPVPSGIIEVTLTGLSEDVRPGLTFPVTFEFERAGSVTIEVPVDAGPVLERYDSDFSGEHAEGAVSGH</sequence>
<name>A0A6P2C933_9NOCA</name>
<dbReference type="Pfam" id="PF04314">
    <property type="entry name" value="PCuAC"/>
    <property type="match status" value="1"/>
</dbReference>
<dbReference type="SUPFAM" id="SSF110087">
    <property type="entry name" value="DR1885-like metal-binding protein"/>
    <property type="match status" value="1"/>
</dbReference>
<protein>
    <recommendedName>
        <fullName evidence="5">Copper chaperone PCu(A)C</fullName>
    </recommendedName>
</protein>
<evidence type="ECO:0000256" key="1">
    <source>
        <dbReference type="SAM" id="MobiDB-lite"/>
    </source>
</evidence>
<organism evidence="3 4">
    <name type="scientific">Rhodococcus rhodnii</name>
    <dbReference type="NCBI Taxonomy" id="38312"/>
    <lineage>
        <taxon>Bacteria</taxon>
        <taxon>Bacillati</taxon>
        <taxon>Actinomycetota</taxon>
        <taxon>Actinomycetes</taxon>
        <taxon>Mycobacteriales</taxon>
        <taxon>Nocardiaceae</taxon>
        <taxon>Rhodococcus</taxon>
    </lineage>
</organism>
<reference evidence="3 4" key="1">
    <citation type="submission" date="2018-07" db="EMBL/GenBank/DDBJ databases">
        <title>Genome sequence of Rhodococcus rhodnii ATCC 35071 from Rhodnius prolixus.</title>
        <authorList>
            <person name="Patel V."/>
            <person name="Vogel K.J."/>
        </authorList>
    </citation>
    <scope>NUCLEOTIDE SEQUENCE [LARGE SCALE GENOMIC DNA]</scope>
    <source>
        <strain evidence="3 4">ATCC 35071</strain>
    </source>
</reference>
<gene>
    <name evidence="3" type="ORF">DW322_02060</name>
</gene>
<evidence type="ECO:0008006" key="5">
    <source>
        <dbReference type="Google" id="ProtNLM"/>
    </source>
</evidence>
<dbReference type="InterPro" id="IPR036182">
    <property type="entry name" value="PCuAC_sf"/>
</dbReference>
<feature type="signal peptide" evidence="2">
    <location>
        <begin position="1"/>
        <end position="26"/>
    </location>
</feature>
<feature type="region of interest" description="Disordered" evidence="1">
    <location>
        <begin position="110"/>
        <end position="155"/>
    </location>
</feature>
<accession>A0A6P2C933</accession>
<dbReference type="InterPro" id="IPR007410">
    <property type="entry name" value="LpqE-like"/>
</dbReference>
<dbReference type="AlphaFoldDB" id="A0A6P2C933"/>
<evidence type="ECO:0000313" key="3">
    <source>
        <dbReference type="EMBL" id="TXG89249.1"/>
    </source>
</evidence>
<dbReference type="RefSeq" id="WP_010839482.1">
    <property type="nucleotide sequence ID" value="NZ_QRCM01000001.1"/>
</dbReference>
<dbReference type="Proteomes" id="UP000471120">
    <property type="component" value="Unassembled WGS sequence"/>
</dbReference>
<evidence type="ECO:0000313" key="4">
    <source>
        <dbReference type="Proteomes" id="UP000471120"/>
    </source>
</evidence>
<feature type="chain" id="PRO_5038840906" description="Copper chaperone PCu(A)C" evidence="2">
    <location>
        <begin position="27"/>
        <end position="219"/>
    </location>
</feature>